<evidence type="ECO:0000313" key="3">
    <source>
        <dbReference type="EMBL" id="RCH79425.1"/>
    </source>
</evidence>
<organism evidence="3 4">
    <name type="scientific">Rhizopus stolonifer</name>
    <name type="common">Rhizopus nigricans</name>
    <dbReference type="NCBI Taxonomy" id="4846"/>
    <lineage>
        <taxon>Eukaryota</taxon>
        <taxon>Fungi</taxon>
        <taxon>Fungi incertae sedis</taxon>
        <taxon>Mucoromycota</taxon>
        <taxon>Mucoromycotina</taxon>
        <taxon>Mucoromycetes</taxon>
        <taxon>Mucorales</taxon>
        <taxon>Mucorineae</taxon>
        <taxon>Rhizopodaceae</taxon>
        <taxon>Rhizopus</taxon>
    </lineage>
</organism>
<keyword evidence="4" id="KW-1185">Reference proteome</keyword>
<dbReference type="EMBL" id="PJQM01006594">
    <property type="protein sequence ID" value="RCH79425.1"/>
    <property type="molecule type" value="Genomic_DNA"/>
</dbReference>
<protein>
    <submittedName>
        <fullName evidence="3">Uncharacterized protein</fullName>
    </submittedName>
</protein>
<evidence type="ECO:0000256" key="2">
    <source>
        <dbReference type="SAM" id="Phobius"/>
    </source>
</evidence>
<sequence length="202" mass="23370">TYLSAKRPEKATGEPSVTKPLKSSNLTRSTKSYSIYSDTTRESFIDRMLEQPQECVLVAKVARELNVKYRTAPNWWHIYEETEGVPEYITKLLDNDPQIFADDIINSLTEQFEGFTILFLNSVDVVLYAVLFIFELKATLGDIVMYLPKYQDSLRKMKEAGYEIIGYARKSKGEKDDMKRVFLLNLIVEKLKTRSLADRVFI</sequence>
<name>A0A367IP37_RHIST</name>
<gene>
    <name evidence="3" type="ORF">CU098_004563</name>
</gene>
<proteinExistence type="predicted"/>
<dbReference type="OrthoDB" id="2214365at2759"/>
<dbReference type="Proteomes" id="UP000253551">
    <property type="component" value="Unassembled WGS sequence"/>
</dbReference>
<keyword evidence="2" id="KW-0472">Membrane</keyword>
<comment type="caution">
    <text evidence="3">The sequence shown here is derived from an EMBL/GenBank/DDBJ whole genome shotgun (WGS) entry which is preliminary data.</text>
</comment>
<feature type="compositionally biased region" description="Basic and acidic residues" evidence="1">
    <location>
        <begin position="1"/>
        <end position="12"/>
    </location>
</feature>
<evidence type="ECO:0000256" key="1">
    <source>
        <dbReference type="SAM" id="MobiDB-lite"/>
    </source>
</evidence>
<feature type="non-terminal residue" evidence="3">
    <location>
        <position position="1"/>
    </location>
</feature>
<keyword evidence="2" id="KW-0812">Transmembrane</keyword>
<keyword evidence="2" id="KW-1133">Transmembrane helix</keyword>
<feature type="non-terminal residue" evidence="3">
    <location>
        <position position="202"/>
    </location>
</feature>
<dbReference type="STRING" id="4846.A0A367IP37"/>
<feature type="region of interest" description="Disordered" evidence="1">
    <location>
        <begin position="1"/>
        <end position="25"/>
    </location>
</feature>
<accession>A0A367IP37</accession>
<feature type="transmembrane region" description="Helical" evidence="2">
    <location>
        <begin position="125"/>
        <end position="147"/>
    </location>
</feature>
<dbReference type="AlphaFoldDB" id="A0A367IP37"/>
<evidence type="ECO:0000313" key="4">
    <source>
        <dbReference type="Proteomes" id="UP000253551"/>
    </source>
</evidence>
<reference evidence="3 4" key="1">
    <citation type="journal article" date="2018" name="G3 (Bethesda)">
        <title>Phylogenetic and Phylogenomic Definition of Rhizopus Species.</title>
        <authorList>
            <person name="Gryganskyi A.P."/>
            <person name="Golan J."/>
            <person name="Dolatabadi S."/>
            <person name="Mondo S."/>
            <person name="Robb S."/>
            <person name="Idnurm A."/>
            <person name="Muszewska A."/>
            <person name="Steczkiewicz K."/>
            <person name="Masonjones S."/>
            <person name="Liao H.L."/>
            <person name="Gajdeczka M.T."/>
            <person name="Anike F."/>
            <person name="Vuek A."/>
            <person name="Anishchenko I.M."/>
            <person name="Voigt K."/>
            <person name="de Hoog G.S."/>
            <person name="Smith M.E."/>
            <person name="Heitman J."/>
            <person name="Vilgalys R."/>
            <person name="Stajich J.E."/>
        </authorList>
    </citation>
    <scope>NUCLEOTIDE SEQUENCE [LARGE SCALE GENOMIC DNA]</scope>
    <source>
        <strain evidence="3 4">LSU 92-RS-03</strain>
    </source>
</reference>